<organism evidence="1 2">
    <name type="scientific">Paenibacillus oryzisoli</name>
    <dbReference type="NCBI Taxonomy" id="1850517"/>
    <lineage>
        <taxon>Bacteria</taxon>
        <taxon>Bacillati</taxon>
        <taxon>Bacillota</taxon>
        <taxon>Bacilli</taxon>
        <taxon>Bacillales</taxon>
        <taxon>Paenibacillaceae</taxon>
        <taxon>Paenibacillus</taxon>
    </lineage>
</organism>
<proteinExistence type="predicted"/>
<protein>
    <recommendedName>
        <fullName evidence="3">DUF2642 domain-containing protein</fullName>
    </recommendedName>
</protein>
<evidence type="ECO:0000313" key="2">
    <source>
        <dbReference type="Proteomes" id="UP000078454"/>
    </source>
</evidence>
<accession>A0A198A626</accession>
<dbReference type="EMBL" id="LYPB01000073">
    <property type="protein sequence ID" value="OAS16944.1"/>
    <property type="molecule type" value="Genomic_DNA"/>
</dbReference>
<dbReference type="OrthoDB" id="2626188at2"/>
<reference evidence="1 2" key="1">
    <citation type="submission" date="2016-05" db="EMBL/GenBank/DDBJ databases">
        <title>Paenibacillus sp. 1ZS3-15 nov., isolated from the rhizosphere soil.</title>
        <authorList>
            <person name="Zhang X.X."/>
            <person name="Zhang J."/>
        </authorList>
    </citation>
    <scope>NUCLEOTIDE SEQUENCE [LARGE SCALE GENOMIC DNA]</scope>
    <source>
        <strain evidence="1 2">1ZS3-15</strain>
    </source>
</reference>
<evidence type="ECO:0008006" key="3">
    <source>
        <dbReference type="Google" id="ProtNLM"/>
    </source>
</evidence>
<comment type="caution">
    <text evidence="1">The sequence shown here is derived from an EMBL/GenBank/DDBJ whole genome shotgun (WGS) entry which is preliminary data.</text>
</comment>
<name>A0A198A626_9BACL</name>
<dbReference type="RefSeq" id="WP_068666109.1">
    <property type="nucleotide sequence ID" value="NZ_LYPB01000073.1"/>
</dbReference>
<gene>
    <name evidence="1" type="ORF">A8708_01595</name>
</gene>
<dbReference type="STRING" id="1850517.A8708_01595"/>
<keyword evidence="2" id="KW-1185">Reference proteome</keyword>
<sequence length="63" mass="6577">MSCSVYATLAHVGLGTVITIHAGTTPNHTGRFLGIQNGNVVIANNAGTVFYFPVDKIAVVHIP</sequence>
<dbReference type="Proteomes" id="UP000078454">
    <property type="component" value="Unassembled WGS sequence"/>
</dbReference>
<dbReference type="AlphaFoldDB" id="A0A198A626"/>
<evidence type="ECO:0000313" key="1">
    <source>
        <dbReference type="EMBL" id="OAS16944.1"/>
    </source>
</evidence>